<dbReference type="Gene3D" id="2.60.40.10">
    <property type="entry name" value="Immunoglobulins"/>
    <property type="match status" value="1"/>
</dbReference>
<reference evidence="3" key="1">
    <citation type="submission" date="2017-01" db="EMBL/GenBank/DDBJ databases">
        <title>Novel pathways for hydrocarbon cycling and metabolic interdependencies in hydrothermal sediment communities.</title>
        <authorList>
            <person name="Dombrowski N."/>
            <person name="Seitz K."/>
            <person name="Teske A."/>
            <person name="Baker B."/>
        </authorList>
    </citation>
    <scope>NUCLEOTIDE SEQUENCE [LARGE SCALE GENOMIC DNA]</scope>
</reference>
<organism evidence="2 3">
    <name type="scientific">candidate division WOR-3 bacterium 4484_100</name>
    <dbReference type="NCBI Taxonomy" id="1936077"/>
    <lineage>
        <taxon>Bacteria</taxon>
        <taxon>Bacteria division WOR-3</taxon>
    </lineage>
</organism>
<dbReference type="InterPro" id="IPR026444">
    <property type="entry name" value="Secre_tail"/>
</dbReference>
<dbReference type="NCBIfam" id="TIGR04183">
    <property type="entry name" value="Por_Secre_tail"/>
    <property type="match status" value="1"/>
</dbReference>
<sequence length="274" mass="31282">MKDEVGDSLAVIAYHLSDAFANSDASGRQSYYGVQYIPTTWYDDGVYEGYRNYSEARSWFNQRKNIAPEAEITLFGDYNQANGQGWVTVRIKNISSSLLTGYCRFAICQRDTPYAWQGEDSFYFIERKMLPSYSGTYVSIPVGNSTEVTQSFTVQSSWERDDCYIVAFVQKSDMEIAQSAESDLEELTPGIEEMDSQGEPFFTISPSPTHNYLNLKFREKNILVQLIDCTGAVRKQILAKEQKLTIPLNEFSPGIYFCRVIKGDEEQIQKFIKL</sequence>
<dbReference type="Proteomes" id="UP000191663">
    <property type="component" value="Unassembled WGS sequence"/>
</dbReference>
<evidence type="ECO:0000313" key="3">
    <source>
        <dbReference type="Proteomes" id="UP000191663"/>
    </source>
</evidence>
<name>A0A1V4QFL2_UNCW3</name>
<comment type="caution">
    <text evidence="2">The sequence shown here is derived from an EMBL/GenBank/DDBJ whole genome shotgun (WGS) entry which is preliminary data.</text>
</comment>
<dbReference type="Pfam" id="PF18962">
    <property type="entry name" value="Por_Secre_tail"/>
    <property type="match status" value="1"/>
</dbReference>
<feature type="domain" description="Secretion system C-terminal sorting" evidence="1">
    <location>
        <begin position="204"/>
        <end position="272"/>
    </location>
</feature>
<evidence type="ECO:0000259" key="1">
    <source>
        <dbReference type="Pfam" id="PF18962"/>
    </source>
</evidence>
<proteinExistence type="predicted"/>
<dbReference type="InterPro" id="IPR013783">
    <property type="entry name" value="Ig-like_fold"/>
</dbReference>
<accession>A0A1V4QFL2</accession>
<gene>
    <name evidence="2" type="ORF">BXT86_04705</name>
</gene>
<dbReference type="AlphaFoldDB" id="A0A1V4QFL2"/>
<evidence type="ECO:0000313" key="2">
    <source>
        <dbReference type="EMBL" id="OPX17781.1"/>
    </source>
</evidence>
<protein>
    <recommendedName>
        <fullName evidence="1">Secretion system C-terminal sorting domain-containing protein</fullName>
    </recommendedName>
</protein>
<dbReference type="EMBL" id="MUKB01000078">
    <property type="protein sequence ID" value="OPX17781.1"/>
    <property type="molecule type" value="Genomic_DNA"/>
</dbReference>